<dbReference type="InterPro" id="IPR014864">
    <property type="entry name" value="TF_NikR_Ni-bd_C"/>
</dbReference>
<dbReference type="Proteomes" id="UP000280417">
    <property type="component" value="Unassembled WGS sequence"/>
</dbReference>
<feature type="binding site" evidence="7">
    <location>
        <position position="90"/>
    </location>
    <ligand>
        <name>Ni(2+)</name>
        <dbReference type="ChEBI" id="CHEBI:49786"/>
    </ligand>
</feature>
<feature type="domain" description="Ribbon-helix-helix protein CopG" evidence="8">
    <location>
        <begin position="5"/>
        <end position="45"/>
    </location>
</feature>
<feature type="domain" description="Transcription factor NikR nickel binding C-terminal" evidence="9">
    <location>
        <begin position="56"/>
        <end position="132"/>
    </location>
</feature>
<comment type="cofactor">
    <cofactor evidence="7">
        <name>Ni(2+)</name>
        <dbReference type="ChEBI" id="CHEBI:49786"/>
    </cofactor>
    <text evidence="7">Binds 1 nickel ion per subunit.</text>
</comment>
<dbReference type="InterPro" id="IPR022988">
    <property type="entry name" value="Ni_resp_reg_NikR"/>
</dbReference>
<dbReference type="InterPro" id="IPR010985">
    <property type="entry name" value="Ribbon_hlx_hlx"/>
</dbReference>
<dbReference type="Pfam" id="PF01402">
    <property type="entry name" value="RHH_1"/>
    <property type="match status" value="1"/>
</dbReference>
<evidence type="ECO:0000256" key="7">
    <source>
        <dbReference type="HAMAP-Rule" id="MF_00476"/>
    </source>
</evidence>
<dbReference type="EMBL" id="QMQA01000292">
    <property type="protein sequence ID" value="RLE11059.1"/>
    <property type="molecule type" value="Genomic_DNA"/>
</dbReference>
<dbReference type="PANTHER" id="PTHR34719">
    <property type="entry name" value="NICKEL-RESPONSIVE REGULATOR"/>
    <property type="match status" value="1"/>
</dbReference>
<dbReference type="Gene3D" id="1.10.1220.10">
    <property type="entry name" value="Met repressor-like"/>
    <property type="match status" value="1"/>
</dbReference>
<name>A0A662DAB9_UNCAE</name>
<keyword evidence="2 7" id="KW-0533">Nickel</keyword>
<dbReference type="InterPro" id="IPR027271">
    <property type="entry name" value="Acetolactate_synth/TF_NikR_C"/>
</dbReference>
<dbReference type="CDD" id="cd22231">
    <property type="entry name" value="RHH_NikR_HicB-like"/>
    <property type="match status" value="1"/>
</dbReference>
<dbReference type="Gene3D" id="3.30.70.1150">
    <property type="entry name" value="ACT-like. Chain A, domain 2"/>
    <property type="match status" value="1"/>
</dbReference>
<dbReference type="HAMAP" id="MF_00476">
    <property type="entry name" value="NikR"/>
    <property type="match status" value="1"/>
</dbReference>
<proteinExistence type="inferred from homology"/>
<dbReference type="NCBIfam" id="NF002169">
    <property type="entry name" value="PRK01002.1"/>
    <property type="match status" value="1"/>
</dbReference>
<comment type="caution">
    <text evidence="10">The sequence shown here is derived from an EMBL/GenBank/DDBJ whole genome shotgun (WGS) entry which is preliminary data.</text>
</comment>
<dbReference type="SUPFAM" id="SSF55021">
    <property type="entry name" value="ACT-like"/>
    <property type="match status" value="1"/>
</dbReference>
<evidence type="ECO:0000313" key="11">
    <source>
        <dbReference type="Proteomes" id="UP000280417"/>
    </source>
</evidence>
<evidence type="ECO:0000256" key="3">
    <source>
        <dbReference type="ARBA" id="ARBA00022723"/>
    </source>
</evidence>
<dbReference type="InterPro" id="IPR045865">
    <property type="entry name" value="ACT-like_dom_sf"/>
</dbReference>
<comment type="function">
    <text evidence="7">Transcriptional regulator.</text>
</comment>
<dbReference type="InterPro" id="IPR002145">
    <property type="entry name" value="CopG"/>
</dbReference>
<evidence type="ECO:0000256" key="4">
    <source>
        <dbReference type="ARBA" id="ARBA00023015"/>
    </source>
</evidence>
<evidence type="ECO:0000256" key="6">
    <source>
        <dbReference type="ARBA" id="ARBA00023163"/>
    </source>
</evidence>
<dbReference type="NCBIfam" id="NF002815">
    <property type="entry name" value="PRK02967.1"/>
    <property type="match status" value="1"/>
</dbReference>
<dbReference type="GO" id="GO:0010045">
    <property type="term" value="P:response to nickel cation"/>
    <property type="evidence" value="ECO:0007669"/>
    <property type="project" value="InterPro"/>
</dbReference>
<sequence>MAQRVRFGVCLEESLIKNFDEEIKKRGYRNRSKAIGDLIRNWLIQQKVHLEGKEGVGVITLLYDHEIRTTTDTLLDLQHSYSNRIVSTTHIHLDPHLCLEVVIVKGKLFLIKQIADKLSPVRGVKQVQLTLTTHEID</sequence>
<dbReference type="SUPFAM" id="SSF47598">
    <property type="entry name" value="Ribbon-helix-helix"/>
    <property type="match status" value="1"/>
</dbReference>
<comment type="similarity">
    <text evidence="1 7">Belongs to the transcriptional regulatory CopG/NikR family.</text>
</comment>
<dbReference type="PANTHER" id="PTHR34719:SF2">
    <property type="entry name" value="NICKEL-RESPONSIVE REGULATOR"/>
    <property type="match status" value="1"/>
</dbReference>
<reference evidence="10 11" key="1">
    <citation type="submission" date="2018-06" db="EMBL/GenBank/DDBJ databases">
        <title>Extensive metabolic versatility and redundancy in microbially diverse, dynamic hydrothermal sediments.</title>
        <authorList>
            <person name="Dombrowski N."/>
            <person name="Teske A."/>
            <person name="Baker B.J."/>
        </authorList>
    </citation>
    <scope>NUCLEOTIDE SEQUENCE [LARGE SCALE GENOMIC DNA]</scope>
    <source>
        <strain evidence="10">B3_G15</strain>
    </source>
</reference>
<dbReference type="Pfam" id="PF08753">
    <property type="entry name" value="NikR_C"/>
    <property type="match status" value="1"/>
</dbReference>
<feature type="binding site" evidence="7">
    <location>
        <position position="79"/>
    </location>
    <ligand>
        <name>Ni(2+)</name>
        <dbReference type="ChEBI" id="CHEBI:49786"/>
    </ligand>
</feature>
<evidence type="ECO:0000256" key="1">
    <source>
        <dbReference type="ARBA" id="ARBA00008478"/>
    </source>
</evidence>
<keyword evidence="4 7" id="KW-0805">Transcription regulation</keyword>
<dbReference type="InterPro" id="IPR013321">
    <property type="entry name" value="Arc_rbn_hlx_hlx"/>
</dbReference>
<organism evidence="10 11">
    <name type="scientific">Aerophobetes bacterium</name>
    <dbReference type="NCBI Taxonomy" id="2030807"/>
    <lineage>
        <taxon>Bacteria</taxon>
        <taxon>Candidatus Aerophobota</taxon>
    </lineage>
</organism>
<evidence type="ECO:0000256" key="2">
    <source>
        <dbReference type="ARBA" id="ARBA00022596"/>
    </source>
</evidence>
<dbReference type="InterPro" id="IPR050192">
    <property type="entry name" value="CopG/NikR_regulator"/>
</dbReference>
<keyword evidence="5 7" id="KW-0238">DNA-binding</keyword>
<accession>A0A662DAB9</accession>
<dbReference type="GO" id="GO:0003677">
    <property type="term" value="F:DNA binding"/>
    <property type="evidence" value="ECO:0007669"/>
    <property type="project" value="UniProtKB-KW"/>
</dbReference>
<evidence type="ECO:0000259" key="8">
    <source>
        <dbReference type="Pfam" id="PF01402"/>
    </source>
</evidence>
<gene>
    <name evidence="10" type="ORF">DRJ04_08735</name>
</gene>
<keyword evidence="3 7" id="KW-0479">Metal-binding</keyword>
<dbReference type="GO" id="GO:0016151">
    <property type="term" value="F:nickel cation binding"/>
    <property type="evidence" value="ECO:0007669"/>
    <property type="project" value="UniProtKB-UniRule"/>
</dbReference>
<feature type="binding site" evidence="7">
    <location>
        <position position="92"/>
    </location>
    <ligand>
        <name>Ni(2+)</name>
        <dbReference type="ChEBI" id="CHEBI:49786"/>
    </ligand>
</feature>
<dbReference type="AlphaFoldDB" id="A0A662DAB9"/>
<evidence type="ECO:0000256" key="5">
    <source>
        <dbReference type="ARBA" id="ARBA00023125"/>
    </source>
</evidence>
<feature type="binding site" evidence="7">
    <location>
        <position position="98"/>
    </location>
    <ligand>
        <name>Ni(2+)</name>
        <dbReference type="ChEBI" id="CHEBI:49786"/>
    </ligand>
</feature>
<keyword evidence="6 7" id="KW-0804">Transcription</keyword>
<dbReference type="GO" id="GO:0003700">
    <property type="term" value="F:DNA-binding transcription factor activity"/>
    <property type="evidence" value="ECO:0007669"/>
    <property type="project" value="UniProtKB-UniRule"/>
</dbReference>
<evidence type="ECO:0000313" key="10">
    <source>
        <dbReference type="EMBL" id="RLE11059.1"/>
    </source>
</evidence>
<dbReference type="NCBIfam" id="NF003381">
    <property type="entry name" value="PRK04460.1"/>
    <property type="match status" value="1"/>
</dbReference>
<evidence type="ECO:0000259" key="9">
    <source>
        <dbReference type="Pfam" id="PF08753"/>
    </source>
</evidence>
<protein>
    <recommendedName>
        <fullName evidence="7">Putative nickel-responsive regulator</fullName>
    </recommendedName>
</protein>